<comment type="similarity">
    <text evidence="2">Belongs to the binding-protein-dependent transport system permease family. HisMQ subfamily.</text>
</comment>
<evidence type="ECO:0000313" key="11">
    <source>
        <dbReference type="EMBL" id="MBD9699580.1"/>
    </source>
</evidence>
<keyword evidence="12" id="KW-1185">Reference proteome</keyword>
<comment type="caution">
    <text evidence="11">The sequence shown here is derived from an EMBL/GenBank/DDBJ whole genome shotgun (WGS) entry which is preliminary data.</text>
</comment>
<dbReference type="Pfam" id="PF00528">
    <property type="entry name" value="BPD_transp_1"/>
    <property type="match status" value="1"/>
</dbReference>
<sequence>MTTQTPAAARTGHVRARLSPRRRRLVVRVVQYVVLLAAFVAVALLIKWDSVAENIFNIDAARALLPKIPRAFGNTLLYMVCSFALSIVLGTLLALMRVSEVRLYRIVSTIYVEFFRGIPALLYVIAVGLALPLVVNFSLTSTLLKVTIALGMVSSAYVAETMRAGLQAVPRGQIEAARSLGMSTARTTMTVVVPQAFRIVLPPLTNEVILLTKDTALISSLGLMIPEFELTKIGQNALSSGAGGGLTPMFVVGACYLVITIPLGIFARRLEAKGARSRS</sequence>
<dbReference type="PANTHER" id="PTHR30614">
    <property type="entry name" value="MEMBRANE COMPONENT OF AMINO ACID ABC TRANSPORTER"/>
    <property type="match status" value="1"/>
</dbReference>
<evidence type="ECO:0000256" key="8">
    <source>
        <dbReference type="ARBA" id="ARBA00023136"/>
    </source>
</evidence>
<keyword evidence="5 9" id="KW-0812">Transmembrane</keyword>
<dbReference type="PROSITE" id="PS50928">
    <property type="entry name" value="ABC_TM1"/>
    <property type="match status" value="1"/>
</dbReference>
<keyword evidence="7 9" id="KW-1133">Transmembrane helix</keyword>
<evidence type="ECO:0000256" key="9">
    <source>
        <dbReference type="RuleBase" id="RU363032"/>
    </source>
</evidence>
<dbReference type="EMBL" id="JACZDF010000004">
    <property type="protein sequence ID" value="MBD9699580.1"/>
    <property type="molecule type" value="Genomic_DNA"/>
</dbReference>
<evidence type="ECO:0000256" key="6">
    <source>
        <dbReference type="ARBA" id="ARBA00022970"/>
    </source>
</evidence>
<name>A0ABR9DU90_9MICO</name>
<dbReference type="InterPro" id="IPR010065">
    <property type="entry name" value="AA_ABC_transptr_permease_3TM"/>
</dbReference>
<comment type="subcellular location">
    <subcellularLocation>
        <location evidence="1 9">Cell membrane</location>
        <topology evidence="1 9">Multi-pass membrane protein</topology>
    </subcellularLocation>
</comment>
<dbReference type="CDD" id="cd06261">
    <property type="entry name" value="TM_PBP2"/>
    <property type="match status" value="1"/>
</dbReference>
<dbReference type="Proteomes" id="UP000642107">
    <property type="component" value="Unassembled WGS sequence"/>
</dbReference>
<evidence type="ECO:0000256" key="7">
    <source>
        <dbReference type="ARBA" id="ARBA00022989"/>
    </source>
</evidence>
<evidence type="ECO:0000256" key="2">
    <source>
        <dbReference type="ARBA" id="ARBA00010072"/>
    </source>
</evidence>
<dbReference type="InterPro" id="IPR043429">
    <property type="entry name" value="ArtM/GltK/GlnP/TcyL/YhdX-like"/>
</dbReference>
<keyword evidence="4" id="KW-1003">Cell membrane</keyword>
<keyword evidence="6" id="KW-0029">Amino-acid transport</keyword>
<keyword evidence="8 9" id="KW-0472">Membrane</keyword>
<dbReference type="SUPFAM" id="SSF161098">
    <property type="entry name" value="MetI-like"/>
    <property type="match status" value="1"/>
</dbReference>
<accession>A0ABR9DU90</accession>
<feature type="transmembrane region" description="Helical" evidence="9">
    <location>
        <begin position="117"/>
        <end position="135"/>
    </location>
</feature>
<dbReference type="InterPro" id="IPR000515">
    <property type="entry name" value="MetI-like"/>
</dbReference>
<evidence type="ECO:0000259" key="10">
    <source>
        <dbReference type="PROSITE" id="PS50928"/>
    </source>
</evidence>
<evidence type="ECO:0000256" key="4">
    <source>
        <dbReference type="ARBA" id="ARBA00022475"/>
    </source>
</evidence>
<keyword evidence="3 9" id="KW-0813">Transport</keyword>
<evidence type="ECO:0000256" key="5">
    <source>
        <dbReference type="ARBA" id="ARBA00022692"/>
    </source>
</evidence>
<reference evidence="11 12" key="1">
    <citation type="submission" date="2020-09" db="EMBL/GenBank/DDBJ databases">
        <title>Flavimobilis rhizosphaerae sp. nov., isolated from rhizosphere soil of Spartina alterniflora.</title>
        <authorList>
            <person name="Hanqin C."/>
        </authorList>
    </citation>
    <scope>NUCLEOTIDE SEQUENCE [LARGE SCALE GENOMIC DNA]</scope>
    <source>
        <strain evidence="11 12">GY 10621</strain>
    </source>
</reference>
<dbReference type="Gene3D" id="1.10.3720.10">
    <property type="entry name" value="MetI-like"/>
    <property type="match status" value="1"/>
</dbReference>
<dbReference type="NCBIfam" id="TIGR01726">
    <property type="entry name" value="HEQRo_perm_3TM"/>
    <property type="match status" value="1"/>
</dbReference>
<feature type="transmembrane region" description="Helical" evidence="9">
    <location>
        <begin position="25"/>
        <end position="46"/>
    </location>
</feature>
<feature type="transmembrane region" description="Helical" evidence="9">
    <location>
        <begin position="76"/>
        <end position="96"/>
    </location>
</feature>
<feature type="transmembrane region" description="Helical" evidence="9">
    <location>
        <begin position="246"/>
        <end position="267"/>
    </location>
</feature>
<organism evidence="11 12">
    <name type="scientific">Flavimobilis rhizosphaerae</name>
    <dbReference type="NCBI Taxonomy" id="2775421"/>
    <lineage>
        <taxon>Bacteria</taxon>
        <taxon>Bacillati</taxon>
        <taxon>Actinomycetota</taxon>
        <taxon>Actinomycetes</taxon>
        <taxon>Micrococcales</taxon>
        <taxon>Jonesiaceae</taxon>
        <taxon>Flavimobilis</taxon>
    </lineage>
</organism>
<dbReference type="RefSeq" id="WP_192279788.1">
    <property type="nucleotide sequence ID" value="NZ_JACZDF010000004.1"/>
</dbReference>
<evidence type="ECO:0000256" key="3">
    <source>
        <dbReference type="ARBA" id="ARBA00022448"/>
    </source>
</evidence>
<protein>
    <submittedName>
        <fullName evidence="11">Amino acid ABC transporter permease</fullName>
    </submittedName>
</protein>
<dbReference type="InterPro" id="IPR035906">
    <property type="entry name" value="MetI-like_sf"/>
</dbReference>
<proteinExistence type="inferred from homology"/>
<feature type="domain" description="ABC transmembrane type-1" evidence="10">
    <location>
        <begin position="72"/>
        <end position="267"/>
    </location>
</feature>
<evidence type="ECO:0000313" key="12">
    <source>
        <dbReference type="Proteomes" id="UP000642107"/>
    </source>
</evidence>
<evidence type="ECO:0000256" key="1">
    <source>
        <dbReference type="ARBA" id="ARBA00004651"/>
    </source>
</evidence>
<dbReference type="PANTHER" id="PTHR30614:SF20">
    <property type="entry name" value="GLUTAMINE TRANSPORT SYSTEM PERMEASE PROTEIN GLNP"/>
    <property type="match status" value="1"/>
</dbReference>
<gene>
    <name evidence="11" type="ORF">IGS67_08775</name>
</gene>